<dbReference type="InterPro" id="IPR036465">
    <property type="entry name" value="vWFA_dom_sf"/>
</dbReference>
<reference evidence="2" key="1">
    <citation type="journal article" date="2014" name="Int. J. Syst. Evol. Microbiol.">
        <title>Complete genome sequence of Corynebacterium casei LMG S-19264T (=DSM 44701T), isolated from a smear-ripened cheese.</title>
        <authorList>
            <consortium name="US DOE Joint Genome Institute (JGI-PGF)"/>
            <person name="Walter F."/>
            <person name="Albersmeier A."/>
            <person name="Kalinowski J."/>
            <person name="Ruckert C."/>
        </authorList>
    </citation>
    <scope>NUCLEOTIDE SEQUENCE</scope>
    <source>
        <strain evidence="2">CGMCC 1.6293</strain>
    </source>
</reference>
<keyword evidence="3" id="KW-1185">Reference proteome</keyword>
<dbReference type="EMBL" id="BMLF01000001">
    <property type="protein sequence ID" value="GGL85393.1"/>
    <property type="molecule type" value="Genomic_DNA"/>
</dbReference>
<feature type="signal peptide" evidence="1">
    <location>
        <begin position="1"/>
        <end position="30"/>
    </location>
</feature>
<sequence length="245" mass="26181">MVRSQLRRAGLMGPAGLVAGLALGPAAATAAECRLALVLALDVSSSVDPGEYDLQKLGLAAALGSIPVREALTNVTGGYVTLAVFEWSGRYQQKVVLDWTRMDDPAAIDTAVAVIATAERSYSRFPTAIGYALGYASTLLKRAPECRRRVIDLSGDGVNNEGFGPDLAYRNFPLDGVTVNGLVILGQDADVLPFYRNEVRRGDGAFVETASGFEDFSAAMTRKLFRELNDVMVGEVDAPYPDERG</sequence>
<proteinExistence type="predicted"/>
<name>A0A917SLL2_9RHOB</name>
<reference evidence="2" key="2">
    <citation type="submission" date="2020-09" db="EMBL/GenBank/DDBJ databases">
        <authorList>
            <person name="Sun Q."/>
            <person name="Zhou Y."/>
        </authorList>
    </citation>
    <scope>NUCLEOTIDE SEQUENCE</scope>
    <source>
        <strain evidence="2">CGMCC 1.6293</strain>
    </source>
</reference>
<comment type="caution">
    <text evidence="2">The sequence shown here is derived from an EMBL/GenBank/DDBJ whole genome shotgun (WGS) entry which is preliminary data.</text>
</comment>
<accession>A0A917SLL2</accession>
<organism evidence="2 3">
    <name type="scientific">Pseudooceanicola nanhaiensis</name>
    <dbReference type="NCBI Taxonomy" id="375761"/>
    <lineage>
        <taxon>Bacteria</taxon>
        <taxon>Pseudomonadati</taxon>
        <taxon>Pseudomonadota</taxon>
        <taxon>Alphaproteobacteria</taxon>
        <taxon>Rhodobacterales</taxon>
        <taxon>Paracoccaceae</taxon>
        <taxon>Pseudooceanicola</taxon>
    </lineage>
</organism>
<dbReference type="InterPro" id="IPR010607">
    <property type="entry name" value="DUF1194"/>
</dbReference>
<feature type="chain" id="PRO_5037667853" description="VWFA domain-containing protein" evidence="1">
    <location>
        <begin position="31"/>
        <end position="245"/>
    </location>
</feature>
<dbReference type="AlphaFoldDB" id="A0A917SLL2"/>
<dbReference type="Gene3D" id="3.40.50.410">
    <property type="entry name" value="von Willebrand factor, type A domain"/>
    <property type="match status" value="1"/>
</dbReference>
<dbReference type="Proteomes" id="UP000649829">
    <property type="component" value="Unassembled WGS sequence"/>
</dbReference>
<dbReference type="SUPFAM" id="SSF53300">
    <property type="entry name" value="vWA-like"/>
    <property type="match status" value="1"/>
</dbReference>
<evidence type="ECO:0000313" key="2">
    <source>
        <dbReference type="EMBL" id="GGL85393.1"/>
    </source>
</evidence>
<protein>
    <recommendedName>
        <fullName evidence="4">VWFA domain-containing protein</fullName>
    </recommendedName>
</protein>
<evidence type="ECO:0008006" key="4">
    <source>
        <dbReference type="Google" id="ProtNLM"/>
    </source>
</evidence>
<gene>
    <name evidence="2" type="ORF">GCM10011534_04130</name>
</gene>
<dbReference type="Pfam" id="PF06707">
    <property type="entry name" value="DUF1194"/>
    <property type="match status" value="1"/>
</dbReference>
<evidence type="ECO:0000256" key="1">
    <source>
        <dbReference type="SAM" id="SignalP"/>
    </source>
</evidence>
<keyword evidence="1" id="KW-0732">Signal</keyword>
<evidence type="ECO:0000313" key="3">
    <source>
        <dbReference type="Proteomes" id="UP000649829"/>
    </source>
</evidence>